<evidence type="ECO:0000313" key="1">
    <source>
        <dbReference type="EMBL" id="KPX65182.1"/>
    </source>
</evidence>
<organism evidence="1 2">
    <name type="scientific">Pseudomonas amygdali pv. lachrymans</name>
    <name type="common">Pseudomonas syringae pv. lachrymans</name>
    <dbReference type="NCBI Taxonomy" id="53707"/>
    <lineage>
        <taxon>Bacteria</taxon>
        <taxon>Pseudomonadati</taxon>
        <taxon>Pseudomonadota</taxon>
        <taxon>Gammaproteobacteria</taxon>
        <taxon>Pseudomonadales</taxon>
        <taxon>Pseudomonadaceae</taxon>
        <taxon>Pseudomonas</taxon>
        <taxon>Pseudomonas amygdali</taxon>
    </lineage>
</organism>
<dbReference type="PATRIC" id="fig|53707.9.peg.4807"/>
<protein>
    <submittedName>
        <fullName evidence="1">Uncharacterized protein</fullName>
    </submittedName>
</protein>
<dbReference type="EMBL" id="LJQP01000300">
    <property type="protein sequence ID" value="KPX65182.1"/>
    <property type="molecule type" value="Genomic_DNA"/>
</dbReference>
<name>A0A0P9SVB4_PSEAV</name>
<gene>
    <name evidence="1" type="ORF">ALO35_200033</name>
</gene>
<comment type="caution">
    <text evidence="1">The sequence shown here is derived from an EMBL/GenBank/DDBJ whole genome shotgun (WGS) entry which is preliminary data.</text>
</comment>
<sequence>MSKKRKGVPEIPRDDYVYGHTTDIVSQLTVTFDPKGGVTIAEIDPDSIHRKLSHPKAKGDKIILSTPAHDFSLPETYTQELQARFDYVAAVDTNTIADHQGPTRFDGYVVSAATVSVIAEPLRSLHEKSIFQPLVTYLILDPDFVFSHEPLGWHLALTRHMNTPHLRSSRLGVIVDHDLRAHPAINARERPYYGDYLIPKHAALIYASADKRDTIGNRMIHYCDNIAGQILTQFKQYGIAAVLKQESFRVGSAVCVAIPHPEQKTPA</sequence>
<proteinExistence type="predicted"/>
<accession>A0A0P9SVB4</accession>
<dbReference type="Proteomes" id="UP000050265">
    <property type="component" value="Unassembled WGS sequence"/>
</dbReference>
<reference evidence="1 2" key="1">
    <citation type="submission" date="2015-09" db="EMBL/GenBank/DDBJ databases">
        <title>Genome announcement of multiple Pseudomonas syringae strains.</title>
        <authorList>
            <person name="Thakur S."/>
            <person name="Wang P.W."/>
            <person name="Gong Y."/>
            <person name="Weir B.S."/>
            <person name="Guttman D.S."/>
        </authorList>
    </citation>
    <scope>NUCLEOTIDE SEQUENCE [LARGE SCALE GENOMIC DNA]</scope>
    <source>
        <strain evidence="1 2">ICMP3507</strain>
    </source>
</reference>
<evidence type="ECO:0000313" key="2">
    <source>
        <dbReference type="Proteomes" id="UP000050265"/>
    </source>
</evidence>
<dbReference type="AlphaFoldDB" id="A0A0P9SVB4"/>